<accession>A0A914EEL0</accession>
<evidence type="ECO:0000256" key="5">
    <source>
        <dbReference type="ARBA" id="ARBA00023242"/>
    </source>
</evidence>
<evidence type="ECO:0000256" key="1">
    <source>
        <dbReference type="ARBA" id="ARBA00004123"/>
    </source>
</evidence>
<keyword evidence="4 6" id="KW-0804">Transcription</keyword>
<dbReference type="Proteomes" id="UP000887540">
    <property type="component" value="Unplaced"/>
</dbReference>
<proteinExistence type="inferred from homology"/>
<comment type="similarity">
    <text evidence="6">Belongs to the NFYA/HAP2 subunit family.</text>
</comment>
<feature type="region of interest" description="Disordered" evidence="7">
    <location>
        <begin position="181"/>
        <end position="247"/>
    </location>
</feature>
<dbReference type="SMART" id="SM00521">
    <property type="entry name" value="CBF"/>
    <property type="match status" value="1"/>
</dbReference>
<keyword evidence="3 6" id="KW-0238">DNA-binding</keyword>
<dbReference type="PRINTS" id="PR00616">
    <property type="entry name" value="CCAATSUBUNTB"/>
</dbReference>
<evidence type="ECO:0000256" key="7">
    <source>
        <dbReference type="SAM" id="MobiDB-lite"/>
    </source>
</evidence>
<comment type="function">
    <text evidence="6">Component of the sequence-specific heterotrimeric transcription factor (NF-Y) which specifically recognizes a 5'-CCAAT-3' box motif found in the promoters of its target genes.</text>
</comment>
<feature type="compositionally biased region" description="Polar residues" evidence="7">
    <location>
        <begin position="217"/>
        <end position="233"/>
    </location>
</feature>
<comment type="subunit">
    <text evidence="6">Heterotrimer.</text>
</comment>
<keyword evidence="5 6" id="KW-0539">Nucleus</keyword>
<keyword evidence="2 6" id="KW-0805">Transcription regulation</keyword>
<dbReference type="Gene3D" id="6.10.250.2430">
    <property type="match status" value="1"/>
</dbReference>
<evidence type="ECO:0000313" key="9">
    <source>
        <dbReference type="WBParaSite" id="ACRNAN_scaffold771.g26388.t1"/>
    </source>
</evidence>
<evidence type="ECO:0000313" key="8">
    <source>
        <dbReference type="Proteomes" id="UP000887540"/>
    </source>
</evidence>
<dbReference type="GO" id="GO:0005634">
    <property type="term" value="C:nucleus"/>
    <property type="evidence" value="ECO:0007669"/>
    <property type="project" value="UniProtKB-SubCell"/>
</dbReference>
<protein>
    <recommendedName>
        <fullName evidence="6">Nuclear transcription factor Y subunit</fullName>
    </recommendedName>
</protein>
<keyword evidence="8" id="KW-1185">Reference proteome</keyword>
<dbReference type="InterPro" id="IPR001289">
    <property type="entry name" value="NFYA"/>
</dbReference>
<reference evidence="9" key="1">
    <citation type="submission" date="2022-11" db="UniProtKB">
        <authorList>
            <consortium name="WormBaseParasite"/>
        </authorList>
    </citation>
    <scope>IDENTIFICATION</scope>
</reference>
<dbReference type="GO" id="GO:0003700">
    <property type="term" value="F:DNA-binding transcription factor activity"/>
    <property type="evidence" value="ECO:0007669"/>
    <property type="project" value="UniProtKB-UniRule"/>
</dbReference>
<evidence type="ECO:0000256" key="3">
    <source>
        <dbReference type="ARBA" id="ARBA00023125"/>
    </source>
</evidence>
<evidence type="ECO:0000256" key="6">
    <source>
        <dbReference type="RuleBase" id="RU367155"/>
    </source>
</evidence>
<dbReference type="PROSITE" id="PS51152">
    <property type="entry name" value="NFYA_HAP2_2"/>
    <property type="match status" value="1"/>
</dbReference>
<organism evidence="8 9">
    <name type="scientific">Acrobeloides nanus</name>
    <dbReference type="NCBI Taxonomy" id="290746"/>
    <lineage>
        <taxon>Eukaryota</taxon>
        <taxon>Metazoa</taxon>
        <taxon>Ecdysozoa</taxon>
        <taxon>Nematoda</taxon>
        <taxon>Chromadorea</taxon>
        <taxon>Rhabditida</taxon>
        <taxon>Tylenchina</taxon>
        <taxon>Cephalobomorpha</taxon>
        <taxon>Cephaloboidea</taxon>
        <taxon>Cephalobidae</taxon>
        <taxon>Acrobeloides</taxon>
    </lineage>
</organism>
<sequence length="247" mass="26967">MKSAQIQVASQQAASQVQFVTLQNAIATEKQASPQQLIIQQLPQVSNGQFPTAVQLVQGNQVTPVQVIQLADGSGTAFLPIVQNVIHVPVSNSRLSGDKMEASASVALGTPINGTQQFQLVTTDGNIASTSTQFIPVAAHEPEEEKPVYVNAKQYARIMKRREARRKLEMEGRIPKERRKYLHESRHRHALNRARGEGGKFDSGSGGSRPGSARSAQTTPPLTRQPENMTTLVRNALEMGQKHDNMS</sequence>
<evidence type="ECO:0000256" key="4">
    <source>
        <dbReference type="ARBA" id="ARBA00023163"/>
    </source>
</evidence>
<dbReference type="AlphaFoldDB" id="A0A914EEL0"/>
<feature type="compositionally biased region" description="Basic residues" evidence="7">
    <location>
        <begin position="181"/>
        <end position="192"/>
    </location>
</feature>
<evidence type="ECO:0000256" key="2">
    <source>
        <dbReference type="ARBA" id="ARBA00023015"/>
    </source>
</evidence>
<dbReference type="Pfam" id="PF02045">
    <property type="entry name" value="CBFB_NFYA"/>
    <property type="match status" value="1"/>
</dbReference>
<dbReference type="PANTHER" id="PTHR12632">
    <property type="entry name" value="TRANSCRIPTION FACTOR NF-Y ALPHA-RELATED"/>
    <property type="match status" value="1"/>
</dbReference>
<dbReference type="WBParaSite" id="ACRNAN_scaffold771.g26388.t1">
    <property type="protein sequence ID" value="ACRNAN_scaffold771.g26388.t1"/>
    <property type="gene ID" value="ACRNAN_scaffold771.g26388"/>
</dbReference>
<dbReference type="GO" id="GO:0003677">
    <property type="term" value="F:DNA binding"/>
    <property type="evidence" value="ECO:0007669"/>
    <property type="project" value="UniProtKB-KW"/>
</dbReference>
<name>A0A914EEL0_9BILA</name>
<comment type="subcellular location">
    <subcellularLocation>
        <location evidence="1 6">Nucleus</location>
    </subcellularLocation>
</comment>